<evidence type="ECO:0000256" key="1">
    <source>
        <dbReference type="PROSITE-ProRule" id="PRU00043"/>
    </source>
</evidence>
<keyword evidence="1" id="KW-0106">Calcium</keyword>
<dbReference type="EMBL" id="UYRR01041266">
    <property type="protein sequence ID" value="VDK80855.1"/>
    <property type="molecule type" value="Genomic_DNA"/>
</dbReference>
<name>A0A3P6TIS6_ANISI</name>
<dbReference type="SUPFAM" id="SSF49313">
    <property type="entry name" value="Cadherin-like"/>
    <property type="match status" value="1"/>
</dbReference>
<sequence length="92" mass="9957">MVSAGGFEDAFSINPDNGIITLERSIEPSGNSEQILLTVEARDQDEPSLASEAIVVINVEDERIPSTSQTTPEPFDVPSAKNALRFSSRSYT</sequence>
<evidence type="ECO:0000259" key="2">
    <source>
        <dbReference type="PROSITE" id="PS50268"/>
    </source>
</evidence>
<evidence type="ECO:0000313" key="4">
    <source>
        <dbReference type="Proteomes" id="UP000267096"/>
    </source>
</evidence>
<dbReference type="Proteomes" id="UP000267096">
    <property type="component" value="Unassembled WGS sequence"/>
</dbReference>
<dbReference type="InterPro" id="IPR015919">
    <property type="entry name" value="Cadherin-like_sf"/>
</dbReference>
<gene>
    <name evidence="3" type="ORF">ASIM_LOCUS20901</name>
</gene>
<dbReference type="InterPro" id="IPR002126">
    <property type="entry name" value="Cadherin-like_dom"/>
</dbReference>
<evidence type="ECO:0000313" key="3">
    <source>
        <dbReference type="EMBL" id="VDK80855.1"/>
    </source>
</evidence>
<accession>A0A3P6TIS6</accession>
<dbReference type="GO" id="GO:0007156">
    <property type="term" value="P:homophilic cell adhesion via plasma membrane adhesion molecules"/>
    <property type="evidence" value="ECO:0007669"/>
    <property type="project" value="InterPro"/>
</dbReference>
<dbReference type="GO" id="GO:0016020">
    <property type="term" value="C:membrane"/>
    <property type="evidence" value="ECO:0007669"/>
    <property type="project" value="InterPro"/>
</dbReference>
<dbReference type="PROSITE" id="PS50268">
    <property type="entry name" value="CADHERIN_2"/>
    <property type="match status" value="1"/>
</dbReference>
<dbReference type="CDD" id="cd11304">
    <property type="entry name" value="Cadherin_repeat"/>
    <property type="match status" value="1"/>
</dbReference>
<dbReference type="GO" id="GO:0005509">
    <property type="term" value="F:calcium ion binding"/>
    <property type="evidence" value="ECO:0007669"/>
    <property type="project" value="UniProtKB-UniRule"/>
</dbReference>
<keyword evidence="4" id="KW-1185">Reference proteome</keyword>
<organism evidence="3 4">
    <name type="scientific">Anisakis simplex</name>
    <name type="common">Herring worm</name>
    <dbReference type="NCBI Taxonomy" id="6269"/>
    <lineage>
        <taxon>Eukaryota</taxon>
        <taxon>Metazoa</taxon>
        <taxon>Ecdysozoa</taxon>
        <taxon>Nematoda</taxon>
        <taxon>Chromadorea</taxon>
        <taxon>Rhabditida</taxon>
        <taxon>Spirurina</taxon>
        <taxon>Ascaridomorpha</taxon>
        <taxon>Ascaridoidea</taxon>
        <taxon>Anisakidae</taxon>
        <taxon>Anisakis</taxon>
        <taxon>Anisakis simplex complex</taxon>
    </lineage>
</organism>
<feature type="domain" description="Cadherin" evidence="2">
    <location>
        <begin position="11"/>
        <end position="67"/>
    </location>
</feature>
<protein>
    <recommendedName>
        <fullName evidence="2">Cadherin domain-containing protein</fullName>
    </recommendedName>
</protein>
<proteinExistence type="predicted"/>
<reference evidence="3 4" key="1">
    <citation type="submission" date="2018-11" db="EMBL/GenBank/DDBJ databases">
        <authorList>
            <consortium name="Pathogen Informatics"/>
        </authorList>
    </citation>
    <scope>NUCLEOTIDE SEQUENCE [LARGE SCALE GENOMIC DNA]</scope>
</reference>
<dbReference type="OrthoDB" id="6252479at2759"/>
<dbReference type="Gene3D" id="2.60.40.60">
    <property type="entry name" value="Cadherins"/>
    <property type="match status" value="1"/>
</dbReference>
<dbReference type="AlphaFoldDB" id="A0A3P6TIS6"/>